<sequence>MYPMPNVLFSTTRQWNPGDEFILMGCLNALRAAGLDFNPVIFNRNPQIRRAKRFDPVALLQRRFGEGRRQAFLDNSFKDSMSLDWVDLVVFAGSPEWRGRRLEPLYEALARSGTPTAFLGLGTVKPFRFDREHFSEAETTVLKAARLIACRDALTTASLAPLPARQMICPALLAAPHERRRDAVQRIALIYGHPLAARHNNVAEGTHAFLVALYRALIERLGTRHEFEFVAHYVDELPLFERDFAGATIRYSYDARDYVELYDRYDLVVGHRVHGVGLSASLGVPGLCVGHDRRGETARGFGAGMIEVGEPVEGVVARVEQAIAEVGERSAALLERKARLRADYVEALRAAGIDRLG</sequence>
<dbReference type="eggNOG" id="COG2327">
    <property type="taxonomic scope" value="Bacteria"/>
</dbReference>
<dbReference type="Proteomes" id="UP000007883">
    <property type="component" value="Chromosome"/>
</dbReference>
<name>I0HNY0_RUBGI</name>
<dbReference type="Pfam" id="PF04230">
    <property type="entry name" value="PS_pyruv_trans"/>
    <property type="match status" value="1"/>
</dbReference>
<dbReference type="PATRIC" id="fig|983917.3.peg.1343"/>
<evidence type="ECO:0000259" key="1">
    <source>
        <dbReference type="Pfam" id="PF04230"/>
    </source>
</evidence>
<accession>I0HNY0</accession>
<dbReference type="InterPro" id="IPR007345">
    <property type="entry name" value="Polysacch_pyruvyl_Trfase"/>
</dbReference>
<feature type="domain" description="Polysaccharide pyruvyl transferase" evidence="1">
    <location>
        <begin position="16"/>
        <end position="292"/>
    </location>
</feature>
<dbReference type="STRING" id="983917.RGE_13760"/>
<dbReference type="KEGG" id="rge:RGE_13760"/>
<reference evidence="2 3" key="1">
    <citation type="journal article" date="2012" name="J. Bacteriol.">
        <title>Complete genome sequence of phototrophic betaproteobacterium Rubrivivax gelatinosus IL144.</title>
        <authorList>
            <person name="Nagashima S."/>
            <person name="Kamimura A."/>
            <person name="Shimizu T."/>
            <person name="Nakamura-isaki S."/>
            <person name="Aono E."/>
            <person name="Sakamoto K."/>
            <person name="Ichikawa N."/>
            <person name="Nakazawa H."/>
            <person name="Sekine M."/>
            <person name="Yamazaki S."/>
            <person name="Fujita N."/>
            <person name="Shimada K."/>
            <person name="Hanada S."/>
            <person name="Nagashima K.V.P."/>
        </authorList>
    </citation>
    <scope>NUCLEOTIDE SEQUENCE [LARGE SCALE GENOMIC DNA]</scope>
    <source>
        <strain evidence="3">NBRC 100245 / IL144</strain>
    </source>
</reference>
<dbReference type="HOGENOM" id="CLU_042771_0_0_4"/>
<dbReference type="AlphaFoldDB" id="I0HNY0"/>
<organism evidence="2 3">
    <name type="scientific">Rubrivivax gelatinosus (strain NBRC 100245 / IL144)</name>
    <dbReference type="NCBI Taxonomy" id="983917"/>
    <lineage>
        <taxon>Bacteria</taxon>
        <taxon>Pseudomonadati</taxon>
        <taxon>Pseudomonadota</taxon>
        <taxon>Betaproteobacteria</taxon>
        <taxon>Burkholderiales</taxon>
        <taxon>Sphaerotilaceae</taxon>
        <taxon>Rubrivivax</taxon>
    </lineage>
</organism>
<keyword evidence="3" id="KW-1185">Reference proteome</keyword>
<gene>
    <name evidence="2" type="ordered locus">RGE_13760</name>
</gene>
<proteinExistence type="predicted"/>
<evidence type="ECO:0000313" key="2">
    <source>
        <dbReference type="EMBL" id="BAL94717.1"/>
    </source>
</evidence>
<evidence type="ECO:0000313" key="3">
    <source>
        <dbReference type="Proteomes" id="UP000007883"/>
    </source>
</evidence>
<protein>
    <recommendedName>
        <fullName evidence="1">Polysaccharide pyruvyl transferase domain-containing protein</fullName>
    </recommendedName>
</protein>
<dbReference type="EMBL" id="AP012320">
    <property type="protein sequence ID" value="BAL94717.1"/>
    <property type="molecule type" value="Genomic_DNA"/>
</dbReference>